<dbReference type="Proteomes" id="UP000189137">
    <property type="component" value="Unassembled WGS sequence"/>
</dbReference>
<evidence type="ECO:0000313" key="4">
    <source>
        <dbReference type="EMBL" id="SJT24268.1"/>
    </source>
</evidence>
<evidence type="ECO:0000313" key="3">
    <source>
        <dbReference type="EMBL" id="CDT73632.1"/>
    </source>
</evidence>
<dbReference type="AlphaFoldDB" id="A0A069AB28"/>
<dbReference type="RefSeq" id="WP_015984873.1">
    <property type="nucleotide sequence ID" value="NZ_BISX01000050.1"/>
</dbReference>
<dbReference type="EMBL" id="LK932391">
    <property type="protein sequence ID" value="CDS85655.1"/>
    <property type="molecule type" value="Genomic_DNA"/>
</dbReference>
<feature type="domain" description="Antirepressor protein C-terminal" evidence="1">
    <location>
        <begin position="145"/>
        <end position="254"/>
    </location>
</feature>
<organism evidence="2">
    <name type="scientific">Clostridioides difficile</name>
    <name type="common">Peptoclostridium difficile</name>
    <dbReference type="NCBI Taxonomy" id="1496"/>
    <lineage>
        <taxon>Bacteria</taxon>
        <taxon>Bacillati</taxon>
        <taxon>Bacillota</taxon>
        <taxon>Clostridia</taxon>
        <taxon>Peptostreptococcales</taxon>
        <taxon>Peptostreptococcaceae</taxon>
        <taxon>Clostridioides</taxon>
    </lineage>
</organism>
<reference evidence="4 5" key="2">
    <citation type="submission" date="2017-02" db="EMBL/GenBank/DDBJ databases">
        <authorList>
            <consortium name="Pathogen Informatics"/>
        </authorList>
    </citation>
    <scope>NUCLEOTIDE SEQUENCE [LARGE SCALE GENOMIC DNA]</scope>
    <source>
        <strain evidence="4 5">VRECD0157</strain>
    </source>
</reference>
<dbReference type="EMBL" id="FUPS01000020">
    <property type="protein sequence ID" value="SJT24268.1"/>
    <property type="molecule type" value="Genomic_DNA"/>
</dbReference>
<dbReference type="InterPro" id="IPR005039">
    <property type="entry name" value="Ant_C"/>
</dbReference>
<dbReference type="Pfam" id="PF03374">
    <property type="entry name" value="ANT"/>
    <property type="match status" value="1"/>
</dbReference>
<evidence type="ECO:0000259" key="1">
    <source>
        <dbReference type="Pfam" id="PF03374"/>
    </source>
</evidence>
<dbReference type="EMBL" id="LK933393">
    <property type="protein sequence ID" value="CDT73632.1"/>
    <property type="molecule type" value="Genomic_DNA"/>
</dbReference>
<dbReference type="Pfam" id="PF09669">
    <property type="entry name" value="Phage_pRha"/>
    <property type="match status" value="1"/>
</dbReference>
<sequence>MKNLTIIKQNNQFLVESREVAELIEKKHDNLLRDIRGYKKILEDSSNLKSQDFFIESTYINTQNKIQPCYLLTKKGCDMVANKMTGEKGIIFTAIYVTKFEEMERELKEQQPKLPTTYKEALQQLLIEVEEKEQLQLENQEKDKVIQLQQPKVLFADSVASSDNSILIGELAKLLRQNGIDTGQNRLFDWLRNNGYLIKRKGEDYNTPTQKSVDLGVIETKEGTRVHPDGHTSITKTPKITGKGQIYFINKFKKNNQISMLG</sequence>
<name>A0A069AB28_CLODI</name>
<dbReference type="NCBIfam" id="TIGR02681">
    <property type="entry name" value="phage_pRha"/>
    <property type="match status" value="1"/>
</dbReference>
<evidence type="ECO:0000313" key="5">
    <source>
        <dbReference type="Proteomes" id="UP000189137"/>
    </source>
</evidence>
<dbReference type="InterPro" id="IPR014054">
    <property type="entry name" value="Phage_regulatory_Rha"/>
</dbReference>
<dbReference type="GO" id="GO:0003677">
    <property type="term" value="F:DNA binding"/>
    <property type="evidence" value="ECO:0007669"/>
    <property type="project" value="InterPro"/>
</dbReference>
<reference evidence="2" key="1">
    <citation type="submission" date="2014-07" db="EMBL/GenBank/DDBJ databases">
        <authorList>
            <person name="Monot Marc"/>
        </authorList>
    </citation>
    <scope>NUCLEOTIDE SEQUENCE</scope>
    <source>
        <strain evidence="3">7032989</strain>
        <strain evidence="2">7032994</strain>
    </source>
</reference>
<protein>
    <submittedName>
        <fullName evidence="2">Putative SPBc2 prophage-derived antirepressor protein yoqD</fullName>
    </submittedName>
</protein>
<accession>A0A069AB28</accession>
<gene>
    <name evidence="2" type="primary">yoqD</name>
    <name evidence="3" type="ORF">BN1095_690020</name>
    <name evidence="2" type="ORF">BN1097_530049</name>
    <name evidence="4" type="ORF">SAMEA3375112_04067</name>
</gene>
<proteinExistence type="predicted"/>
<evidence type="ECO:0000313" key="2">
    <source>
        <dbReference type="EMBL" id="CDS85655.1"/>
    </source>
</evidence>